<dbReference type="InterPro" id="IPR012977">
    <property type="entry name" value="SDA1_N"/>
</dbReference>
<reference evidence="5 6" key="1">
    <citation type="journal article" date="2014" name="Genome Announc.">
        <title>Genome Sequence of the Microsporidian Species Nematocida sp1 Strain ERTm6 (ATCC PRA-372).</title>
        <authorList>
            <person name="Bakowski M.A."/>
            <person name="Priest M."/>
            <person name="Young S."/>
            <person name="Cuomo C.A."/>
            <person name="Troemel E.R."/>
        </authorList>
    </citation>
    <scope>NUCLEOTIDE SEQUENCE [LARGE SCALE GENOMIC DNA]</scope>
    <source>
        <strain evidence="5 6">ERTm6</strain>
    </source>
</reference>
<dbReference type="GO" id="GO:0042273">
    <property type="term" value="P:ribosomal large subunit biogenesis"/>
    <property type="evidence" value="ECO:0007669"/>
    <property type="project" value="UniProtKB-UniRule"/>
</dbReference>
<dbReference type="InterPro" id="IPR016024">
    <property type="entry name" value="ARM-type_fold"/>
</dbReference>
<gene>
    <name evidence="5" type="ORF">NESG_00519</name>
</gene>
<feature type="domain" description="SDA1 N-terminal" evidence="4">
    <location>
        <begin position="51"/>
        <end position="392"/>
    </location>
</feature>
<dbReference type="EMBL" id="AKIJ01000001">
    <property type="protein sequence ID" value="KFG27440.1"/>
    <property type="molecule type" value="Genomic_DNA"/>
</dbReference>
<evidence type="ECO:0000256" key="3">
    <source>
        <dbReference type="SAM" id="MobiDB-lite"/>
    </source>
</evidence>
<dbReference type="SUPFAM" id="SSF48371">
    <property type="entry name" value="ARM repeat"/>
    <property type="match status" value="1"/>
</dbReference>
<dbReference type="RefSeq" id="XP_052905995.1">
    <property type="nucleotide sequence ID" value="XM_053048170.1"/>
</dbReference>
<protein>
    <recommendedName>
        <fullName evidence="1">Protein SDA1</fullName>
    </recommendedName>
</protein>
<dbReference type="PANTHER" id="PTHR12730">
    <property type="entry name" value="HSDA/SDA1-RELATED"/>
    <property type="match status" value="1"/>
</dbReference>
<feature type="compositionally biased region" description="Basic and acidic residues" evidence="3">
    <location>
        <begin position="512"/>
        <end position="541"/>
    </location>
</feature>
<comment type="subcellular location">
    <subcellularLocation>
        <location evidence="1">Nucleus</location>
        <location evidence="1">Nucleolus</location>
    </subcellularLocation>
</comment>
<evidence type="ECO:0000313" key="5">
    <source>
        <dbReference type="EMBL" id="KFG27440.1"/>
    </source>
</evidence>
<evidence type="ECO:0000313" key="6">
    <source>
        <dbReference type="Proteomes" id="UP000054524"/>
    </source>
</evidence>
<keyword evidence="1" id="KW-0690">Ribosome biogenesis</keyword>
<feature type="region of interest" description="Disordered" evidence="3">
    <location>
        <begin position="445"/>
        <end position="563"/>
    </location>
</feature>
<dbReference type="GeneID" id="77675492"/>
<dbReference type="AlphaFoldDB" id="A0A086J5M2"/>
<evidence type="ECO:0000259" key="4">
    <source>
        <dbReference type="Pfam" id="PF08158"/>
    </source>
</evidence>
<dbReference type="InterPro" id="IPR027312">
    <property type="entry name" value="Sda1"/>
</dbReference>
<feature type="compositionally biased region" description="Polar residues" evidence="3">
    <location>
        <begin position="458"/>
        <end position="479"/>
    </location>
</feature>
<comment type="caution">
    <text evidence="5">The sequence shown here is derived from an EMBL/GenBank/DDBJ whole genome shotgun (WGS) entry which is preliminary data.</text>
</comment>
<dbReference type="PANTHER" id="PTHR12730:SF0">
    <property type="entry name" value="PROTEIN SDA1 HOMOLOG"/>
    <property type="match status" value="1"/>
</dbReference>
<sequence>MDIRLQLQIKRDPKSFTSLYKNEVEKLKGMIKISKLDPQAKNKELASLLTFLPHISKHFSEDISTEIFNFALDYYTLLNKAISQAVITAISTLKKTKQLGPEIFYKQAIPLIESMDKRTKTTFLQFLIAEIIRDVEYKEIIQNILKNTVKSGVEMHSKRAAYIYMHLISRNTWTDEKSTEIVFKIIEFAPETVIKFILRYLLDRVQLVITEEEVDMPSRKTDLKIKRETKADKKRNERKEKLILKKLAEKKEKELEKLPNIVILINRIKNAPEITAKLFKLVKKSTYSSEVKLLLVQVISRMIAYCKITVKGFMSYMMRFLFPHENELPTVFATISQAIHENTLEKEVEAVCDLIVENFCSDFRDDEVIAYGINSLRMIIRRFPKAVAYASIGRVITGYKKMNKRKAQTAASALKKMVREINERGNNLDDEITELESDYATDEEIATNGNDTPKEDISPNSNNNDYFSTQSENEGYSSETEPESNGFENETDDDSNGFVTEEMIGKIRRKATREEKIAKAKAEKREKKEREHTGTNKEKQKTTNYTVRKTKRMIIPKKKSKKK</sequence>
<dbReference type="GO" id="GO:0005730">
    <property type="term" value="C:nucleolus"/>
    <property type="evidence" value="ECO:0007669"/>
    <property type="project" value="UniProtKB-SubCell"/>
</dbReference>
<feature type="compositionally biased region" description="Basic residues" evidence="3">
    <location>
        <begin position="548"/>
        <end position="563"/>
    </location>
</feature>
<feature type="coiled-coil region" evidence="2">
    <location>
        <begin position="404"/>
        <end position="438"/>
    </location>
</feature>
<dbReference type="Proteomes" id="UP000054524">
    <property type="component" value="Unassembled WGS sequence"/>
</dbReference>
<dbReference type="Pfam" id="PF08158">
    <property type="entry name" value="SDA1_HEAT"/>
    <property type="match status" value="1"/>
</dbReference>
<name>A0A086J5M2_NEMA1</name>
<keyword evidence="1" id="KW-0813">Transport</keyword>
<comment type="similarity">
    <text evidence="1">Belongs to the SDA1 family.</text>
</comment>
<evidence type="ECO:0000256" key="1">
    <source>
        <dbReference type="RuleBase" id="RU365057"/>
    </source>
</evidence>
<keyword evidence="1" id="KW-0653">Protein transport</keyword>
<organism evidence="5 6">
    <name type="scientific">Nematocida ausubeli (strain ATCC PRA-371 / ERTm2)</name>
    <name type="common">Nematode killer fungus</name>
    <dbReference type="NCBI Taxonomy" id="1913371"/>
    <lineage>
        <taxon>Eukaryota</taxon>
        <taxon>Fungi</taxon>
        <taxon>Fungi incertae sedis</taxon>
        <taxon>Microsporidia</taxon>
        <taxon>Nematocida</taxon>
    </lineage>
</organism>
<dbReference type="HOGENOM" id="CLU_484043_0_0_1"/>
<proteinExistence type="inferred from homology"/>
<dbReference type="GO" id="GO:0015031">
    <property type="term" value="P:protein transport"/>
    <property type="evidence" value="ECO:0007669"/>
    <property type="project" value="UniProtKB-KW"/>
</dbReference>
<keyword evidence="2" id="KW-0175">Coiled coil</keyword>
<evidence type="ECO:0000256" key="2">
    <source>
        <dbReference type="SAM" id="Coils"/>
    </source>
</evidence>
<dbReference type="GO" id="GO:0000055">
    <property type="term" value="P:ribosomal large subunit export from nucleus"/>
    <property type="evidence" value="ECO:0007669"/>
    <property type="project" value="UniProtKB-UniRule"/>
</dbReference>
<comment type="function">
    <text evidence="1">Required for 60S pre-ribosomal subunits export to the cytoplasm.</text>
</comment>
<accession>A0A086J5M2</accession>
<keyword evidence="6" id="KW-1185">Reference proteome</keyword>
<keyword evidence="1" id="KW-0539">Nucleus</keyword>